<evidence type="ECO:0000313" key="11">
    <source>
        <dbReference type="EMBL" id="CAE0750640.1"/>
    </source>
</evidence>
<feature type="transmembrane region" description="Helical" evidence="9">
    <location>
        <begin position="122"/>
        <end position="147"/>
    </location>
</feature>
<dbReference type="GO" id="GO:0030322">
    <property type="term" value="P:stabilization of membrane potential"/>
    <property type="evidence" value="ECO:0007669"/>
    <property type="project" value="TreeGrafter"/>
</dbReference>
<dbReference type="AlphaFoldDB" id="A0A7S4B1B9"/>
<dbReference type="GO" id="GO:0005509">
    <property type="term" value="F:calcium ion binding"/>
    <property type="evidence" value="ECO:0007669"/>
    <property type="project" value="InterPro"/>
</dbReference>
<dbReference type="EMBL" id="HBIZ01005629">
    <property type="protein sequence ID" value="CAE0750640.1"/>
    <property type="molecule type" value="Transcribed_RNA"/>
</dbReference>
<dbReference type="GO" id="GO:0005886">
    <property type="term" value="C:plasma membrane"/>
    <property type="evidence" value="ECO:0007669"/>
    <property type="project" value="TreeGrafter"/>
</dbReference>
<keyword evidence="6 9" id="KW-0472">Membrane</keyword>
<evidence type="ECO:0000256" key="6">
    <source>
        <dbReference type="ARBA" id="ARBA00023136"/>
    </source>
</evidence>
<evidence type="ECO:0000256" key="1">
    <source>
        <dbReference type="ARBA" id="ARBA00004141"/>
    </source>
</evidence>
<feature type="domain" description="EF-hand" evidence="10">
    <location>
        <begin position="302"/>
        <end position="337"/>
    </location>
</feature>
<organism evidence="11">
    <name type="scientific">Chrysotila carterae</name>
    <name type="common">Marine alga</name>
    <name type="synonym">Syracosphaera carterae</name>
    <dbReference type="NCBI Taxonomy" id="13221"/>
    <lineage>
        <taxon>Eukaryota</taxon>
        <taxon>Haptista</taxon>
        <taxon>Haptophyta</taxon>
        <taxon>Prymnesiophyceae</taxon>
        <taxon>Isochrysidales</taxon>
        <taxon>Isochrysidaceae</taxon>
        <taxon>Chrysotila</taxon>
    </lineage>
</organism>
<protein>
    <recommendedName>
        <fullName evidence="10">EF-hand domain-containing protein</fullName>
    </recommendedName>
</protein>
<dbReference type="PANTHER" id="PTHR11003">
    <property type="entry name" value="POTASSIUM CHANNEL, SUBFAMILY K"/>
    <property type="match status" value="1"/>
</dbReference>
<dbReference type="Pfam" id="PF07885">
    <property type="entry name" value="Ion_trans_2"/>
    <property type="match status" value="2"/>
</dbReference>
<evidence type="ECO:0000256" key="2">
    <source>
        <dbReference type="ARBA" id="ARBA00022448"/>
    </source>
</evidence>
<keyword evidence="7" id="KW-0407">Ion channel</keyword>
<dbReference type="SUPFAM" id="SSF81324">
    <property type="entry name" value="Voltage-gated potassium channels"/>
    <property type="match status" value="2"/>
</dbReference>
<feature type="region of interest" description="Disordered" evidence="8">
    <location>
        <begin position="349"/>
        <end position="392"/>
    </location>
</feature>
<dbReference type="PANTHER" id="PTHR11003:SF291">
    <property type="entry name" value="IP11374P"/>
    <property type="match status" value="1"/>
</dbReference>
<dbReference type="Gene3D" id="1.10.287.70">
    <property type="match status" value="2"/>
</dbReference>
<dbReference type="InterPro" id="IPR003280">
    <property type="entry name" value="2pore_dom_K_chnl"/>
</dbReference>
<feature type="transmembrane region" description="Helical" evidence="9">
    <location>
        <begin position="159"/>
        <end position="177"/>
    </location>
</feature>
<keyword evidence="5" id="KW-0406">Ion transport</keyword>
<name>A0A7S4B1B9_CHRCT</name>
<evidence type="ECO:0000256" key="8">
    <source>
        <dbReference type="SAM" id="MobiDB-lite"/>
    </source>
</evidence>
<dbReference type="InterPro" id="IPR002048">
    <property type="entry name" value="EF_hand_dom"/>
</dbReference>
<dbReference type="GO" id="GO:0015271">
    <property type="term" value="F:outward rectifier potassium channel activity"/>
    <property type="evidence" value="ECO:0007669"/>
    <property type="project" value="TreeGrafter"/>
</dbReference>
<evidence type="ECO:0000256" key="5">
    <source>
        <dbReference type="ARBA" id="ARBA00023065"/>
    </source>
</evidence>
<evidence type="ECO:0000256" key="9">
    <source>
        <dbReference type="SAM" id="Phobius"/>
    </source>
</evidence>
<feature type="transmembrane region" description="Helical" evidence="9">
    <location>
        <begin position="217"/>
        <end position="238"/>
    </location>
</feature>
<accession>A0A7S4B1B9</accession>
<dbReference type="PROSITE" id="PS50222">
    <property type="entry name" value="EF_HAND_2"/>
    <property type="match status" value="1"/>
</dbReference>
<gene>
    <name evidence="11" type="ORF">PCAR00345_LOCUS3225</name>
</gene>
<feature type="compositionally biased region" description="Polar residues" evidence="8">
    <location>
        <begin position="360"/>
        <end position="384"/>
    </location>
</feature>
<evidence type="ECO:0000259" key="10">
    <source>
        <dbReference type="PROSITE" id="PS50222"/>
    </source>
</evidence>
<sequence>MASREAERGPMLRHGASHRLLRYQTAPIFTNAEPLLPSEHEHHDTSRIPLRLSEAADRSPRLLALVGLLIYVFCGGIAFWATLGIGFVKAIYLAVVAGTTVGYGDFTPFLNGGMPRNVKLCIGIFYILLGNVVIGTSLSLLVSSVASKQGREFASMTKLLLLCAAMALLISCGSLGMSLLEGLPFLEGAYWAVVTISTVGFGDIVPTTDASRVFATVYILVGVALAGYIFTQVAALPLDAHQAKMEQAVRNQYGEELNEDALWELAGSDEMTSIGLSESDDYVTRDEFCLITLIRMGKVTVQELSDCQASFDKLDIRRNGRLDAEDLREWKAMKAAERRGFVLATVPERRHLEPPHLQRGTVSSSSIRTQASGSSNNVSRQASYKTAPESPT</sequence>
<comment type="subcellular location">
    <subcellularLocation>
        <location evidence="1">Membrane</location>
        <topology evidence="1">Multi-pass membrane protein</topology>
    </subcellularLocation>
</comment>
<proteinExistence type="predicted"/>
<feature type="transmembrane region" description="Helical" evidence="9">
    <location>
        <begin position="189"/>
        <end position="205"/>
    </location>
</feature>
<dbReference type="InterPro" id="IPR013099">
    <property type="entry name" value="K_chnl_dom"/>
</dbReference>
<feature type="transmembrane region" description="Helical" evidence="9">
    <location>
        <begin position="62"/>
        <end position="83"/>
    </location>
</feature>
<evidence type="ECO:0000256" key="4">
    <source>
        <dbReference type="ARBA" id="ARBA00022989"/>
    </source>
</evidence>
<dbReference type="SUPFAM" id="SSF47473">
    <property type="entry name" value="EF-hand"/>
    <property type="match status" value="1"/>
</dbReference>
<keyword evidence="3 9" id="KW-0812">Transmembrane</keyword>
<keyword evidence="2" id="KW-0813">Transport</keyword>
<dbReference type="InterPro" id="IPR011992">
    <property type="entry name" value="EF-hand-dom_pair"/>
</dbReference>
<keyword evidence="4 9" id="KW-1133">Transmembrane helix</keyword>
<dbReference type="GO" id="GO:0022841">
    <property type="term" value="F:potassium ion leak channel activity"/>
    <property type="evidence" value="ECO:0007669"/>
    <property type="project" value="TreeGrafter"/>
</dbReference>
<reference evidence="11" key="1">
    <citation type="submission" date="2021-01" db="EMBL/GenBank/DDBJ databases">
        <authorList>
            <person name="Corre E."/>
            <person name="Pelletier E."/>
            <person name="Niang G."/>
            <person name="Scheremetjew M."/>
            <person name="Finn R."/>
            <person name="Kale V."/>
            <person name="Holt S."/>
            <person name="Cochrane G."/>
            <person name="Meng A."/>
            <person name="Brown T."/>
            <person name="Cohen L."/>
        </authorList>
    </citation>
    <scope>NUCLEOTIDE SEQUENCE</scope>
    <source>
        <strain evidence="11">CCMP645</strain>
    </source>
</reference>
<evidence type="ECO:0000256" key="7">
    <source>
        <dbReference type="ARBA" id="ARBA00023303"/>
    </source>
</evidence>
<evidence type="ECO:0000256" key="3">
    <source>
        <dbReference type="ARBA" id="ARBA00022692"/>
    </source>
</evidence>